<sequence length="53" mass="5912">MRLKGGEKGCGVDHGCLHLQRGFLAHAFEKSGMIKYHARLIAENFLSVERNGQ</sequence>
<protein>
    <submittedName>
        <fullName evidence="1">Uncharacterized protein</fullName>
    </submittedName>
</protein>
<organism evidence="1">
    <name type="scientific">bioreactor metagenome</name>
    <dbReference type="NCBI Taxonomy" id="1076179"/>
    <lineage>
        <taxon>unclassified sequences</taxon>
        <taxon>metagenomes</taxon>
        <taxon>ecological metagenomes</taxon>
    </lineage>
</organism>
<dbReference type="AlphaFoldDB" id="A0A645GKW3"/>
<comment type="caution">
    <text evidence="1">The sequence shown here is derived from an EMBL/GenBank/DDBJ whole genome shotgun (WGS) entry which is preliminary data.</text>
</comment>
<accession>A0A645GKW3</accession>
<gene>
    <name evidence="1" type="ORF">SDC9_173937</name>
</gene>
<proteinExistence type="predicted"/>
<dbReference type="EMBL" id="VSSQ01076061">
    <property type="protein sequence ID" value="MPN26512.1"/>
    <property type="molecule type" value="Genomic_DNA"/>
</dbReference>
<evidence type="ECO:0000313" key="1">
    <source>
        <dbReference type="EMBL" id="MPN26512.1"/>
    </source>
</evidence>
<reference evidence="1" key="1">
    <citation type="submission" date="2019-08" db="EMBL/GenBank/DDBJ databases">
        <authorList>
            <person name="Kucharzyk K."/>
            <person name="Murdoch R.W."/>
            <person name="Higgins S."/>
            <person name="Loffler F."/>
        </authorList>
    </citation>
    <scope>NUCLEOTIDE SEQUENCE</scope>
</reference>
<name>A0A645GKW3_9ZZZZ</name>